<reference evidence="2" key="2">
    <citation type="submission" date="2021-08" db="EMBL/GenBank/DDBJ databases">
        <authorList>
            <person name="Gostincar C."/>
            <person name="Sun X."/>
            <person name="Song Z."/>
            <person name="Gunde-Cimerman N."/>
        </authorList>
    </citation>
    <scope>NUCLEOTIDE SEQUENCE</scope>
    <source>
        <strain evidence="2">EXF-9298</strain>
    </source>
</reference>
<dbReference type="Proteomes" id="UP000729357">
    <property type="component" value="Unassembled WGS sequence"/>
</dbReference>
<feature type="chain" id="PRO_5040249793" evidence="1">
    <location>
        <begin position="20"/>
        <end position="76"/>
    </location>
</feature>
<proteinExistence type="predicted"/>
<protein>
    <submittedName>
        <fullName evidence="2">Uncharacterized protein</fullName>
    </submittedName>
</protein>
<dbReference type="EMBL" id="JAHFXS010006808">
    <property type="protein sequence ID" value="KAG9929868.1"/>
    <property type="molecule type" value="Genomic_DNA"/>
</dbReference>
<dbReference type="AlphaFoldDB" id="A0A9P8F3W4"/>
<comment type="caution">
    <text evidence="2">The sequence shown here is derived from an EMBL/GenBank/DDBJ whole genome shotgun (WGS) entry which is preliminary data.</text>
</comment>
<accession>A0A9P8F3W4</accession>
<gene>
    <name evidence="2" type="ORF">KCU98_g20782</name>
</gene>
<feature type="signal peptide" evidence="1">
    <location>
        <begin position="1"/>
        <end position="19"/>
    </location>
</feature>
<feature type="non-terminal residue" evidence="2">
    <location>
        <position position="76"/>
    </location>
</feature>
<evidence type="ECO:0000256" key="1">
    <source>
        <dbReference type="SAM" id="SignalP"/>
    </source>
</evidence>
<organism evidence="2 3">
    <name type="scientific">Aureobasidium melanogenum</name>
    <name type="common">Aureobasidium pullulans var. melanogenum</name>
    <dbReference type="NCBI Taxonomy" id="46634"/>
    <lineage>
        <taxon>Eukaryota</taxon>
        <taxon>Fungi</taxon>
        <taxon>Dikarya</taxon>
        <taxon>Ascomycota</taxon>
        <taxon>Pezizomycotina</taxon>
        <taxon>Dothideomycetes</taxon>
        <taxon>Dothideomycetidae</taxon>
        <taxon>Dothideales</taxon>
        <taxon>Saccotheciaceae</taxon>
        <taxon>Aureobasidium</taxon>
    </lineage>
</organism>
<evidence type="ECO:0000313" key="3">
    <source>
        <dbReference type="Proteomes" id="UP000729357"/>
    </source>
</evidence>
<dbReference type="SUPFAM" id="SSF75005">
    <property type="entry name" value="Arabinanase/levansucrase/invertase"/>
    <property type="match status" value="1"/>
</dbReference>
<evidence type="ECO:0000313" key="2">
    <source>
        <dbReference type="EMBL" id="KAG9929868.1"/>
    </source>
</evidence>
<reference evidence="2" key="1">
    <citation type="journal article" date="2021" name="J Fungi (Basel)">
        <title>Virulence traits and population genomics of the black yeast Aureobasidium melanogenum.</title>
        <authorList>
            <person name="Cernosa A."/>
            <person name="Sun X."/>
            <person name="Gostincar C."/>
            <person name="Fang C."/>
            <person name="Gunde-Cimerman N."/>
            <person name="Song Z."/>
        </authorList>
    </citation>
    <scope>NUCLEOTIDE SEQUENCE</scope>
    <source>
        <strain evidence="2">EXF-9298</strain>
    </source>
</reference>
<keyword evidence="3" id="KW-1185">Reference proteome</keyword>
<keyword evidence="1" id="KW-0732">Signal</keyword>
<dbReference type="InterPro" id="IPR023296">
    <property type="entry name" value="Glyco_hydro_beta-prop_sf"/>
</dbReference>
<name>A0A9P8F3W4_AURME</name>
<sequence>MKLVAILSGVVSLAATVLAYSNPLPCSGTCGNAHDPSLIRRTSDGTYFRFSTGGGIAVHTASSAQGPWVYKGQVLP</sequence>